<evidence type="ECO:0000313" key="5">
    <source>
        <dbReference type="Proteomes" id="UP001470230"/>
    </source>
</evidence>
<dbReference type="InterPro" id="IPR047126">
    <property type="entry name" value="RNF141-like"/>
</dbReference>
<gene>
    <name evidence="4" type="ORF">M9Y10_037429</name>
</gene>
<dbReference type="InterPro" id="IPR039448">
    <property type="entry name" value="Beta_helix"/>
</dbReference>
<accession>A0ABR2GSJ4</accession>
<dbReference type="PANTHER" id="PTHR12109">
    <property type="entry name" value="RING FINGER PROTEIN 141-RELATED"/>
    <property type="match status" value="1"/>
</dbReference>
<reference evidence="4 5" key="1">
    <citation type="submission" date="2024-04" db="EMBL/GenBank/DDBJ databases">
        <title>Tritrichomonas musculus Genome.</title>
        <authorList>
            <person name="Alves-Ferreira E."/>
            <person name="Grigg M."/>
            <person name="Lorenzi H."/>
            <person name="Galac M."/>
        </authorList>
    </citation>
    <scope>NUCLEOTIDE SEQUENCE [LARGE SCALE GENOMIC DNA]</scope>
    <source>
        <strain evidence="4 5">EAF2021</strain>
    </source>
</reference>
<dbReference type="Gene3D" id="2.160.20.10">
    <property type="entry name" value="Single-stranded right-handed beta-helix, Pectin lyase-like"/>
    <property type="match status" value="2"/>
</dbReference>
<dbReference type="Pfam" id="PF13920">
    <property type="entry name" value="zf-C3HC4_3"/>
    <property type="match status" value="2"/>
</dbReference>
<dbReference type="EMBL" id="JAPFFF010000063">
    <property type="protein sequence ID" value="KAK8836903.1"/>
    <property type="molecule type" value="Genomic_DNA"/>
</dbReference>
<comment type="caution">
    <text evidence="4">The sequence shown here is derived from an EMBL/GenBank/DDBJ whole genome shotgun (WGS) entry which is preliminary data.</text>
</comment>
<dbReference type="SMART" id="SM00184">
    <property type="entry name" value="RING"/>
    <property type="match status" value="2"/>
</dbReference>
<dbReference type="InterPro" id="IPR011050">
    <property type="entry name" value="Pectin_lyase_fold/virulence"/>
</dbReference>
<protein>
    <recommendedName>
        <fullName evidence="3">RING-type domain-containing protein</fullName>
    </recommendedName>
</protein>
<sequence length="732" mass="82565">MSIIIPQYLANVTFDHAPNSTEIEIKPQAIVEEPIFLRNNIIIFQDLNKINGMSPSFTVNWLTISQCNITFKHISFRCKIQVTARSEIIADDCTFVPIDDRCECAVEIFANSKGNFTNCTFTSATKAGIAIRDRSEATFRGCKFTENSNTSILVLDRSRANIFSCNFESADRFSVYLYRNSIALLKESHFLSQKGKALFLLTGSQAHVINCEFFDCNGGAISIADSSDVYVRYCRFHDIGSSSVHAMKNSKAFVFKCILERCKGNGVNFEYSTGYIYKCKFDDFYFPAIACFGPKAVPVIYDSVLKNCHSIAIVSRDCAAPRFCKVNLFNIQSHGFSISDFSHATIENCILKNISKSPFCIFNGATPIIDNCIIIYKDNPNALIFQAFTNGKVSFKNNKILSNNENLFVKIHNFGRVMNDEFKSNYFCIADNNQNDQILSNGRLISIDNDFNITIEKDISKLHVSFSLNKIEKIENDTSNDYFKKDEEEEEEEEENDSTGKSKQPPKSLFPKAPLPISLNKNAPMISGDSNFSINNGRQSFVSQGPQHLDPLLKPLDLPKPLEEIDIRELMQTECKADNDIHIENNNNDNNNQNENGDVDAAAIGHLHLGTCMRCHNGLADFVVIPCGHKVLCKKCAEECSPNTCPLCETPIQKCTEEFVEAKCVICLDNQCDTIILPCGHKCICYECATRLWTEKKQCPLCQTRVLSFRHMFQIYSEEEKREAATKFNHPK</sequence>
<dbReference type="Proteomes" id="UP001470230">
    <property type="component" value="Unassembled WGS sequence"/>
</dbReference>
<evidence type="ECO:0000256" key="2">
    <source>
        <dbReference type="SAM" id="MobiDB-lite"/>
    </source>
</evidence>
<keyword evidence="1" id="KW-0862">Zinc</keyword>
<keyword evidence="1" id="KW-0479">Metal-binding</keyword>
<organism evidence="4 5">
    <name type="scientific">Tritrichomonas musculus</name>
    <dbReference type="NCBI Taxonomy" id="1915356"/>
    <lineage>
        <taxon>Eukaryota</taxon>
        <taxon>Metamonada</taxon>
        <taxon>Parabasalia</taxon>
        <taxon>Tritrichomonadida</taxon>
        <taxon>Tritrichomonadidae</taxon>
        <taxon>Tritrichomonas</taxon>
    </lineage>
</organism>
<evidence type="ECO:0000256" key="1">
    <source>
        <dbReference type="PROSITE-ProRule" id="PRU00175"/>
    </source>
</evidence>
<evidence type="ECO:0000259" key="3">
    <source>
        <dbReference type="PROSITE" id="PS50089"/>
    </source>
</evidence>
<keyword evidence="1" id="KW-0863">Zinc-finger</keyword>
<dbReference type="PROSITE" id="PS50089">
    <property type="entry name" value="ZF_RING_2"/>
    <property type="match status" value="2"/>
</dbReference>
<proteinExistence type="predicted"/>
<dbReference type="PANTHER" id="PTHR12109:SF5">
    <property type="entry name" value="RING-TYPE DOMAIN-CONTAINING PROTEIN"/>
    <property type="match status" value="1"/>
</dbReference>
<dbReference type="Pfam" id="PF13229">
    <property type="entry name" value="Beta_helix"/>
    <property type="match status" value="2"/>
</dbReference>
<dbReference type="InterPro" id="IPR012334">
    <property type="entry name" value="Pectin_lyas_fold"/>
</dbReference>
<dbReference type="InterPro" id="IPR013083">
    <property type="entry name" value="Znf_RING/FYVE/PHD"/>
</dbReference>
<dbReference type="InterPro" id="IPR006626">
    <property type="entry name" value="PbH1"/>
</dbReference>
<feature type="compositionally biased region" description="Acidic residues" evidence="2">
    <location>
        <begin position="487"/>
        <end position="497"/>
    </location>
</feature>
<keyword evidence="5" id="KW-1185">Reference proteome</keyword>
<name>A0ABR2GSJ4_9EUKA</name>
<feature type="domain" description="RING-type" evidence="3">
    <location>
        <begin position="612"/>
        <end position="649"/>
    </location>
</feature>
<dbReference type="Gene3D" id="3.30.40.10">
    <property type="entry name" value="Zinc/RING finger domain, C3HC4 (zinc finger)"/>
    <property type="match status" value="2"/>
</dbReference>
<feature type="domain" description="RING-type" evidence="3">
    <location>
        <begin position="664"/>
        <end position="703"/>
    </location>
</feature>
<dbReference type="InterPro" id="IPR001841">
    <property type="entry name" value="Znf_RING"/>
</dbReference>
<dbReference type="SMART" id="SM00710">
    <property type="entry name" value="PbH1"/>
    <property type="match status" value="5"/>
</dbReference>
<feature type="region of interest" description="Disordered" evidence="2">
    <location>
        <begin position="480"/>
        <end position="522"/>
    </location>
</feature>
<evidence type="ECO:0000313" key="4">
    <source>
        <dbReference type="EMBL" id="KAK8836903.1"/>
    </source>
</evidence>
<dbReference type="SUPFAM" id="SSF51126">
    <property type="entry name" value="Pectin lyase-like"/>
    <property type="match status" value="1"/>
</dbReference>
<dbReference type="SUPFAM" id="SSF57850">
    <property type="entry name" value="RING/U-box"/>
    <property type="match status" value="1"/>
</dbReference>